<organism evidence="1 2">
    <name type="scientific">Trema orientale</name>
    <name type="common">Charcoal tree</name>
    <name type="synonym">Celtis orientalis</name>
    <dbReference type="NCBI Taxonomy" id="63057"/>
    <lineage>
        <taxon>Eukaryota</taxon>
        <taxon>Viridiplantae</taxon>
        <taxon>Streptophyta</taxon>
        <taxon>Embryophyta</taxon>
        <taxon>Tracheophyta</taxon>
        <taxon>Spermatophyta</taxon>
        <taxon>Magnoliopsida</taxon>
        <taxon>eudicotyledons</taxon>
        <taxon>Gunneridae</taxon>
        <taxon>Pentapetalae</taxon>
        <taxon>rosids</taxon>
        <taxon>fabids</taxon>
        <taxon>Rosales</taxon>
        <taxon>Cannabaceae</taxon>
        <taxon>Trema</taxon>
    </lineage>
</organism>
<proteinExistence type="predicted"/>
<dbReference type="EMBL" id="JXTC01000050">
    <property type="protein sequence ID" value="PON94580.1"/>
    <property type="molecule type" value="Genomic_DNA"/>
</dbReference>
<evidence type="ECO:0000313" key="2">
    <source>
        <dbReference type="Proteomes" id="UP000237000"/>
    </source>
</evidence>
<sequence length="67" mass="7696">NFLKNNKISYPVSFSRSNLVVRPWPPSSNAALPGYSLKLELANDLCCWLRNSQRPCNFDIDLCQSRH</sequence>
<reference evidence="2" key="1">
    <citation type="submission" date="2016-06" db="EMBL/GenBank/DDBJ databases">
        <title>Parallel loss of symbiosis genes in relatives of nitrogen-fixing non-legume Parasponia.</title>
        <authorList>
            <person name="Van Velzen R."/>
            <person name="Holmer R."/>
            <person name="Bu F."/>
            <person name="Rutten L."/>
            <person name="Van Zeijl A."/>
            <person name="Liu W."/>
            <person name="Santuari L."/>
            <person name="Cao Q."/>
            <person name="Sharma T."/>
            <person name="Shen D."/>
            <person name="Roswanjaya Y."/>
            <person name="Wardhani T."/>
            <person name="Kalhor M.S."/>
            <person name="Jansen J."/>
            <person name="Van den Hoogen J."/>
            <person name="Gungor B."/>
            <person name="Hartog M."/>
            <person name="Hontelez J."/>
            <person name="Verver J."/>
            <person name="Yang W.-C."/>
            <person name="Schijlen E."/>
            <person name="Repin R."/>
            <person name="Schilthuizen M."/>
            <person name="Schranz E."/>
            <person name="Heidstra R."/>
            <person name="Miyata K."/>
            <person name="Fedorova E."/>
            <person name="Kohlen W."/>
            <person name="Bisseling T."/>
            <person name="Smit S."/>
            <person name="Geurts R."/>
        </authorList>
    </citation>
    <scope>NUCLEOTIDE SEQUENCE [LARGE SCALE GENOMIC DNA]</scope>
    <source>
        <strain evidence="2">cv. RG33-2</strain>
    </source>
</reference>
<keyword evidence="2" id="KW-1185">Reference proteome</keyword>
<comment type="caution">
    <text evidence="1">The sequence shown here is derived from an EMBL/GenBank/DDBJ whole genome shotgun (WGS) entry which is preliminary data.</text>
</comment>
<protein>
    <submittedName>
        <fullName evidence="1">Uncharacterized protein</fullName>
    </submittedName>
</protein>
<evidence type="ECO:0000313" key="1">
    <source>
        <dbReference type="EMBL" id="PON94580.1"/>
    </source>
</evidence>
<accession>A0A2P5F9V9</accession>
<feature type="non-terminal residue" evidence="1">
    <location>
        <position position="67"/>
    </location>
</feature>
<dbReference type="InParanoid" id="A0A2P5F9V9"/>
<dbReference type="AlphaFoldDB" id="A0A2P5F9V9"/>
<name>A0A2P5F9V9_TREOI</name>
<dbReference type="Proteomes" id="UP000237000">
    <property type="component" value="Unassembled WGS sequence"/>
</dbReference>
<feature type="non-terminal residue" evidence="1">
    <location>
        <position position="1"/>
    </location>
</feature>
<gene>
    <name evidence="1" type="ORF">TorRG33x02_096150</name>
</gene>